<dbReference type="PATRIC" id="fig|1300222.3.peg.2247"/>
<dbReference type="InterPro" id="IPR002575">
    <property type="entry name" value="Aminoglycoside_PTrfase"/>
</dbReference>
<dbReference type="EMBL" id="APBN01000003">
    <property type="protein sequence ID" value="EMT53265.1"/>
    <property type="molecule type" value="Genomic_DNA"/>
</dbReference>
<reference evidence="2 3" key="1">
    <citation type="submission" date="2013-03" db="EMBL/GenBank/DDBJ databases">
        <title>Assembly of a new bacterial strain Brevibacillus borstelensis AK1.</title>
        <authorList>
            <person name="Rajan I."/>
            <person name="PoliReddy D."/>
            <person name="Sugumar T."/>
            <person name="Rathinam K."/>
            <person name="Alqarawi S."/>
            <person name="Khalil A.B."/>
            <person name="Sivakumar N."/>
        </authorList>
    </citation>
    <scope>NUCLEOTIDE SEQUENCE [LARGE SCALE GENOMIC DNA]</scope>
    <source>
        <strain evidence="2 3">AK1</strain>
    </source>
</reference>
<name>M8ECP4_9BACL</name>
<protein>
    <recommendedName>
        <fullName evidence="1">Aminoglycoside phosphotransferase domain-containing protein</fullName>
    </recommendedName>
</protein>
<dbReference type="Gene3D" id="3.90.1200.10">
    <property type="match status" value="1"/>
</dbReference>
<proteinExistence type="predicted"/>
<dbReference type="Gene3D" id="3.30.200.20">
    <property type="entry name" value="Phosphorylase Kinase, domain 1"/>
    <property type="match status" value="1"/>
</dbReference>
<dbReference type="Proteomes" id="UP000012081">
    <property type="component" value="Unassembled WGS sequence"/>
</dbReference>
<dbReference type="InterPro" id="IPR011009">
    <property type="entry name" value="Kinase-like_dom_sf"/>
</dbReference>
<organism evidence="2 3">
    <name type="scientific">Brevibacillus borstelensis AK1</name>
    <dbReference type="NCBI Taxonomy" id="1300222"/>
    <lineage>
        <taxon>Bacteria</taxon>
        <taxon>Bacillati</taxon>
        <taxon>Bacillota</taxon>
        <taxon>Bacilli</taxon>
        <taxon>Bacillales</taxon>
        <taxon>Paenibacillaceae</taxon>
        <taxon>Brevibacillus</taxon>
    </lineage>
</organism>
<feature type="domain" description="Aminoglycoside phosphotransferase" evidence="1">
    <location>
        <begin position="29"/>
        <end position="250"/>
    </location>
</feature>
<dbReference type="OrthoDB" id="60975at2"/>
<accession>M8ECP4</accession>
<sequence length="293" mass="33186">METDREPLVNRSVEAIRRSCPDLPITSAVPINLGQNNDVLLVNDELIFRFPKYAEGIRKLRLEVRILEKIQSRVSLDVPCPLYHCLDSNQVGRAFAGYKRIGGEPLWKRHIHAENAPRLAGQLSRFLDELHNLTVDVLDIDGLGAENGAAVWSDLYERIREKLFPFMRLDAQKWVEQHFETFLQDETNFATQPVLIHGDVGPGNILYDKNDDRITGMIDFGSSGLGDPAIDYAGLIASYGEPFFNELLRHSPDIEAHWTRAKFYRGTFALQEALFGLENNDQAAFQNGIKGYT</sequence>
<evidence type="ECO:0000313" key="2">
    <source>
        <dbReference type="EMBL" id="EMT53265.1"/>
    </source>
</evidence>
<comment type="caution">
    <text evidence="2">The sequence shown here is derived from an EMBL/GenBank/DDBJ whole genome shotgun (WGS) entry which is preliminary data.</text>
</comment>
<keyword evidence="3" id="KW-1185">Reference proteome</keyword>
<dbReference type="PANTHER" id="PTHR21310">
    <property type="entry name" value="AMINOGLYCOSIDE PHOSPHOTRANSFERASE-RELATED-RELATED"/>
    <property type="match status" value="1"/>
</dbReference>
<dbReference type="SUPFAM" id="SSF56112">
    <property type="entry name" value="Protein kinase-like (PK-like)"/>
    <property type="match status" value="1"/>
</dbReference>
<dbReference type="AlphaFoldDB" id="M8ECP4"/>
<evidence type="ECO:0000313" key="3">
    <source>
        <dbReference type="Proteomes" id="UP000012081"/>
    </source>
</evidence>
<dbReference type="Pfam" id="PF01636">
    <property type="entry name" value="APH"/>
    <property type="match status" value="1"/>
</dbReference>
<dbReference type="PANTHER" id="PTHR21310:SF15">
    <property type="entry name" value="AMINOGLYCOSIDE PHOSPHOTRANSFERASE DOMAIN-CONTAINING PROTEIN"/>
    <property type="match status" value="1"/>
</dbReference>
<gene>
    <name evidence="2" type="ORF">I532_10817</name>
</gene>
<dbReference type="STRING" id="1300222.I532_10817"/>
<dbReference type="InterPro" id="IPR051678">
    <property type="entry name" value="AGP_Transferase"/>
</dbReference>
<dbReference type="RefSeq" id="WP_003388173.1">
    <property type="nucleotide sequence ID" value="NZ_APBN01000003.1"/>
</dbReference>
<evidence type="ECO:0000259" key="1">
    <source>
        <dbReference type="Pfam" id="PF01636"/>
    </source>
</evidence>